<evidence type="ECO:0000313" key="7">
    <source>
        <dbReference type="Proteomes" id="UP001374535"/>
    </source>
</evidence>
<keyword evidence="7" id="KW-1185">Reference proteome</keyword>
<dbReference type="AlphaFoldDB" id="A0AAQ3P4R6"/>
<organism evidence="6 7">
    <name type="scientific">Vigna mungo</name>
    <name type="common">Black gram</name>
    <name type="synonym">Phaseolus mungo</name>
    <dbReference type="NCBI Taxonomy" id="3915"/>
    <lineage>
        <taxon>Eukaryota</taxon>
        <taxon>Viridiplantae</taxon>
        <taxon>Streptophyta</taxon>
        <taxon>Embryophyta</taxon>
        <taxon>Tracheophyta</taxon>
        <taxon>Spermatophyta</taxon>
        <taxon>Magnoliopsida</taxon>
        <taxon>eudicotyledons</taxon>
        <taxon>Gunneridae</taxon>
        <taxon>Pentapetalae</taxon>
        <taxon>rosids</taxon>
        <taxon>fabids</taxon>
        <taxon>Fabales</taxon>
        <taxon>Fabaceae</taxon>
        <taxon>Papilionoideae</taxon>
        <taxon>50 kb inversion clade</taxon>
        <taxon>NPAAA clade</taxon>
        <taxon>indigoferoid/millettioid clade</taxon>
        <taxon>Phaseoleae</taxon>
        <taxon>Vigna</taxon>
    </lineage>
</organism>
<dbReference type="Gene3D" id="2.130.10.10">
    <property type="entry name" value="YVTN repeat-like/Quinoprotein amine dehydrogenase"/>
    <property type="match status" value="1"/>
</dbReference>
<keyword evidence="2" id="KW-0677">Repeat</keyword>
<dbReference type="InterPro" id="IPR015943">
    <property type="entry name" value="WD40/YVTN_repeat-like_dom_sf"/>
</dbReference>
<accession>A0AAQ3P4R6</accession>
<dbReference type="Pfam" id="PF00400">
    <property type="entry name" value="WD40"/>
    <property type="match status" value="4"/>
</dbReference>
<name>A0AAQ3P4R6_VIGMU</name>
<feature type="transmembrane region" description="Helical" evidence="5">
    <location>
        <begin position="827"/>
        <end position="848"/>
    </location>
</feature>
<dbReference type="SUPFAM" id="SSF50978">
    <property type="entry name" value="WD40 repeat-like"/>
    <property type="match status" value="1"/>
</dbReference>
<feature type="repeat" description="WD" evidence="3">
    <location>
        <begin position="244"/>
        <end position="277"/>
    </location>
</feature>
<evidence type="ECO:0000313" key="6">
    <source>
        <dbReference type="EMBL" id="WVZ21530.1"/>
    </source>
</evidence>
<dbReference type="InterPro" id="IPR001680">
    <property type="entry name" value="WD40_rpt"/>
</dbReference>
<evidence type="ECO:0000256" key="5">
    <source>
        <dbReference type="SAM" id="Phobius"/>
    </source>
</evidence>
<gene>
    <name evidence="6" type="ORF">V8G54_008852</name>
</gene>
<keyword evidence="1 3" id="KW-0853">WD repeat</keyword>
<keyword evidence="5" id="KW-1133">Transmembrane helix</keyword>
<feature type="repeat" description="WD" evidence="3">
    <location>
        <begin position="533"/>
        <end position="563"/>
    </location>
</feature>
<protein>
    <submittedName>
        <fullName evidence="6">Uncharacterized protein</fullName>
    </submittedName>
</protein>
<dbReference type="SMART" id="SM00320">
    <property type="entry name" value="WD40"/>
    <property type="match status" value="7"/>
</dbReference>
<dbReference type="EMBL" id="CP144699">
    <property type="protein sequence ID" value="WVZ21530.1"/>
    <property type="molecule type" value="Genomic_DNA"/>
</dbReference>
<dbReference type="PROSITE" id="PS50082">
    <property type="entry name" value="WD_REPEATS_2"/>
    <property type="match status" value="4"/>
</dbReference>
<keyword evidence="5" id="KW-0812">Transmembrane</keyword>
<reference evidence="6 7" key="1">
    <citation type="journal article" date="2023" name="Life. Sci Alliance">
        <title>Evolutionary insights into 3D genome organization and epigenetic landscape of Vigna mungo.</title>
        <authorList>
            <person name="Junaid A."/>
            <person name="Singh B."/>
            <person name="Bhatia S."/>
        </authorList>
    </citation>
    <scope>NUCLEOTIDE SEQUENCE [LARGE SCALE GENOMIC DNA]</scope>
    <source>
        <strain evidence="6">Urdbean</strain>
    </source>
</reference>
<evidence type="ECO:0000256" key="1">
    <source>
        <dbReference type="ARBA" id="ARBA00022574"/>
    </source>
</evidence>
<evidence type="ECO:0000256" key="2">
    <source>
        <dbReference type="ARBA" id="ARBA00022737"/>
    </source>
</evidence>
<feature type="region of interest" description="Disordered" evidence="4">
    <location>
        <begin position="122"/>
        <end position="154"/>
    </location>
</feature>
<dbReference type="PRINTS" id="PR00320">
    <property type="entry name" value="GPROTEINBRPT"/>
</dbReference>
<proteinExistence type="predicted"/>
<evidence type="ECO:0000256" key="3">
    <source>
        <dbReference type="PROSITE-ProRule" id="PRU00221"/>
    </source>
</evidence>
<dbReference type="Proteomes" id="UP001374535">
    <property type="component" value="Chromosome 2"/>
</dbReference>
<dbReference type="InterPro" id="IPR020472">
    <property type="entry name" value="WD40_PAC1"/>
</dbReference>
<dbReference type="PANTHER" id="PTHR14221:SF57">
    <property type="entry name" value="TRANSDUCIN_WD40 REPEAT-LIKE SUPERFAMILY PROTEIN"/>
    <property type="match status" value="1"/>
</dbReference>
<keyword evidence="5" id="KW-0472">Membrane</keyword>
<feature type="repeat" description="WD" evidence="3">
    <location>
        <begin position="388"/>
        <end position="420"/>
    </location>
</feature>
<feature type="repeat" description="WD" evidence="3">
    <location>
        <begin position="348"/>
        <end position="388"/>
    </location>
</feature>
<dbReference type="InterPro" id="IPR040324">
    <property type="entry name" value="WDR44/Dgr2"/>
</dbReference>
<dbReference type="PANTHER" id="PTHR14221">
    <property type="entry name" value="WD REPEAT DOMAIN 44"/>
    <property type="match status" value="1"/>
</dbReference>
<feature type="compositionally biased region" description="Basic and acidic residues" evidence="4">
    <location>
        <begin position="143"/>
        <end position="154"/>
    </location>
</feature>
<evidence type="ECO:0000256" key="4">
    <source>
        <dbReference type="SAM" id="MobiDB-lite"/>
    </source>
</evidence>
<dbReference type="InterPro" id="IPR036322">
    <property type="entry name" value="WD40_repeat_dom_sf"/>
</dbReference>
<sequence length="852" mass="94934">MGSFSEDDECRFFDAQEDVLSIADDEGVSNAFDYGLWIRSPRSVRERKGRFMKSMGLSSVDLTVLESENSVDVGSVLWEEGKDRVEFTSGAVTRNCVVEEEFCSSRTSMSCLHREDSSEELGLVDNSPCGNENLEGNVDQEGLESRDMSDERDLDSDRLVVTAERKDSENGFRETDANASARRTKGWFRKLRSISCMVNSHGEGDFGRGEGLDEMRGCRLPKVKVRQSKKPMKELSALYMSQDIKAHEGSILTMKFSPDGQYLASGGEDGVVRLWQVVEEDRCNEVDIPEIDPSCIYFTVNNLSELTPLFIDKEKISKLKSLKKTSDSACVVFPPKIFRLLEKPLHEFRGHRGEVLDLSWSNNNYLLSSSVDKTVRLWQVNNDRCLKVFSHSNYVTCIQFNPVDDNYFISGSIDGKVRIWAISDCHVVDWISIKDIVTAVCYRPDGQGGIIGSLAGNCRFYNVSENRLQLDSQLCLIGKKKLLGRGITGFRFLPQDSNKVMVSCADSQVRILDGLNVIGKYKSLSTGSPICASFTSDGKHILSACEDSNVYLWNVNEEESSNPVKAKKITSCERFCSNASVAVPWHGLKSKNIENKHQLNLLDKGSSQVIQLNPPASFSLSQEFVLESFSKGSATWPEEKLPVSSSKAKTSLIHQSEYNFLKSSCKSTSSAHAWGMVIVTAGWDGRIKAFHNYGLPIPLGDFINDVKFGSIKVEVKTFSSNCSSNEVPYKISEDSYCSLVHDKLWHYCGCNGQVLACPGTQGKLHFATKNLLTPKRDAKSCEEIEEVVAQALTMIKMLLGWPHVPEDDTFKCGENMCGGHFCSNSCFWLPSSATDALLIIIIIIVIIINRRS</sequence>
<dbReference type="PROSITE" id="PS50294">
    <property type="entry name" value="WD_REPEATS_REGION"/>
    <property type="match status" value="3"/>
</dbReference>